<dbReference type="SUPFAM" id="SSF49464">
    <property type="entry name" value="Carboxypeptidase regulatory domain-like"/>
    <property type="match status" value="1"/>
</dbReference>
<keyword evidence="2" id="KW-0645">Protease</keyword>
<reference evidence="2" key="1">
    <citation type="journal article" date="2020" name="mSystems">
        <title>Genome- and Community-Level Interaction Insights into Carbon Utilization and Element Cycling Functions of Hydrothermarchaeota in Hydrothermal Sediment.</title>
        <authorList>
            <person name="Zhou Z."/>
            <person name="Liu Y."/>
            <person name="Xu W."/>
            <person name="Pan J."/>
            <person name="Luo Z.H."/>
            <person name="Li M."/>
        </authorList>
    </citation>
    <scope>NUCLEOTIDE SEQUENCE [LARGE SCALE GENOMIC DNA]</scope>
    <source>
        <strain evidence="2">SpSt-524</strain>
    </source>
</reference>
<dbReference type="InterPro" id="IPR008969">
    <property type="entry name" value="CarboxyPept-like_regulatory"/>
</dbReference>
<dbReference type="EMBL" id="DSWI01000033">
    <property type="protein sequence ID" value="HFG21675.1"/>
    <property type="molecule type" value="Genomic_DNA"/>
</dbReference>
<evidence type="ECO:0000256" key="1">
    <source>
        <dbReference type="SAM" id="SignalP"/>
    </source>
</evidence>
<keyword evidence="2" id="KW-0121">Carboxypeptidase</keyword>
<dbReference type="AlphaFoldDB" id="A0A7C3DIK8"/>
<sequence length="530" mass="53806">MKRLLWLLSMCLISLLTACSGGGGGGTTPSLVVSPKTATLAAGTGNATFNATLSNATGTINWALSPNLGTLSATTGTSVTYTPPATVASTTSVTLTATSGSLSDTATITINPPTTITVAGKVLKFNGDPIDGVSVQVRDSTGAKPLVLSNASGDFSVSGVQTPYTLSVVPNAATGLLPVTYANVTRTDPKVVVTTLAAPPTFCTLANSTLNITLSAAVGAGNTGRVYFVGDGVSIAPLISFRQSGALAPGATNTSISITHDNSLCVPTINGKALFIERDGGGTVVKVAIDDVSVTTGNVTNKSLTVVPATSRTISGSVAFPSGIASAQVVASIKVNNSYVQLQPFASTTTASPNYTLAVVDLPGIQYRVTAIGGAFPQQSWEHSDILNVAPGNLTGINLSLASLAATVGPVGAINTTTPTFSYTPVSGKNFYYTYMAGGAGDTWLGATTDTSITLPSGLPAPARNAVGSAYAWYALNAINVRNPGSNVADAILDGRLVKHSFFYNLALYEPDQIASGSLNFTATNYNIIP</sequence>
<keyword evidence="1" id="KW-0732">Signal</keyword>
<protein>
    <submittedName>
        <fullName evidence="2">Carboxypeptidase regulatory-like domain-containing protein</fullName>
    </submittedName>
</protein>
<name>A0A7C3DIK8_MEIRU</name>
<dbReference type="GO" id="GO:0004180">
    <property type="term" value="F:carboxypeptidase activity"/>
    <property type="evidence" value="ECO:0007669"/>
    <property type="project" value="UniProtKB-KW"/>
</dbReference>
<feature type="signal peptide" evidence="1">
    <location>
        <begin position="1"/>
        <end position="18"/>
    </location>
</feature>
<feature type="chain" id="PRO_5028167120" evidence="1">
    <location>
        <begin position="19"/>
        <end position="530"/>
    </location>
</feature>
<organism evidence="2">
    <name type="scientific">Meiothermus ruber</name>
    <dbReference type="NCBI Taxonomy" id="277"/>
    <lineage>
        <taxon>Bacteria</taxon>
        <taxon>Thermotogati</taxon>
        <taxon>Deinococcota</taxon>
        <taxon>Deinococci</taxon>
        <taxon>Thermales</taxon>
        <taxon>Thermaceae</taxon>
        <taxon>Meiothermus</taxon>
    </lineage>
</organism>
<dbReference type="PROSITE" id="PS51257">
    <property type="entry name" value="PROKAR_LIPOPROTEIN"/>
    <property type="match status" value="1"/>
</dbReference>
<evidence type="ECO:0000313" key="2">
    <source>
        <dbReference type="EMBL" id="HFG21675.1"/>
    </source>
</evidence>
<gene>
    <name evidence="2" type="ORF">ENS82_13360</name>
</gene>
<proteinExistence type="predicted"/>
<comment type="caution">
    <text evidence="2">The sequence shown here is derived from an EMBL/GenBank/DDBJ whole genome shotgun (WGS) entry which is preliminary data.</text>
</comment>
<accession>A0A7C3DIK8</accession>
<keyword evidence="2" id="KW-0378">Hydrolase</keyword>